<dbReference type="Pfam" id="PF07831">
    <property type="entry name" value="PYNP_C"/>
    <property type="match status" value="1"/>
</dbReference>
<comment type="similarity">
    <text evidence="1 7">Belongs to the thymidine/pyrimidine-nucleoside phosphorylase family.</text>
</comment>
<evidence type="ECO:0000256" key="7">
    <source>
        <dbReference type="HAMAP-Rule" id="MF_01628"/>
    </source>
</evidence>
<dbReference type="InterPro" id="IPR000053">
    <property type="entry name" value="Thymidine/pyrmidine_PPase"/>
</dbReference>
<comment type="pathway">
    <text evidence="7">Pyrimidine metabolism; dTMP biosynthesis via salvage pathway; dTMP from thymine: step 1/2.</text>
</comment>
<evidence type="ECO:0000313" key="9">
    <source>
        <dbReference type="EMBL" id="MEW9307975.1"/>
    </source>
</evidence>
<evidence type="ECO:0000256" key="6">
    <source>
        <dbReference type="ARBA" id="ARBA00048550"/>
    </source>
</evidence>
<comment type="function">
    <text evidence="7">The enzymes which catalyze the reversible phosphorolysis of pyrimidine nucleosides are involved in the degradation of these compounds and in their utilization as carbon and energy sources, or in the rescue of pyrimidine bases for nucleotide synthesis.</text>
</comment>
<dbReference type="Gene3D" id="3.90.1170.30">
    <property type="entry name" value="Pyrimidine nucleoside phosphorylase-like, C-terminal domain"/>
    <property type="match status" value="1"/>
</dbReference>
<dbReference type="NCBIfam" id="TIGR02644">
    <property type="entry name" value="Y_phosphoryl"/>
    <property type="match status" value="1"/>
</dbReference>
<evidence type="ECO:0000256" key="5">
    <source>
        <dbReference type="ARBA" id="ARBA00022679"/>
    </source>
</evidence>
<evidence type="ECO:0000256" key="4">
    <source>
        <dbReference type="ARBA" id="ARBA00022676"/>
    </source>
</evidence>
<accession>A0ABV3PQP6</accession>
<dbReference type="EC" id="2.4.2.4" evidence="3 7"/>
<feature type="domain" description="Pyrimidine nucleoside phosphorylase C-terminal" evidence="8">
    <location>
        <begin position="351"/>
        <end position="425"/>
    </location>
</feature>
<dbReference type="InterPro" id="IPR017459">
    <property type="entry name" value="Glycosyl_Trfase_fam3_N_dom"/>
</dbReference>
<dbReference type="InterPro" id="IPR000312">
    <property type="entry name" value="Glycosyl_Trfase_fam3"/>
</dbReference>
<dbReference type="Gene3D" id="3.40.1030.10">
    <property type="entry name" value="Nucleoside phosphorylase/phosphoribosyltransferase catalytic domain"/>
    <property type="match status" value="1"/>
</dbReference>
<comment type="caution">
    <text evidence="9">The sequence shown here is derived from an EMBL/GenBank/DDBJ whole genome shotgun (WGS) entry which is preliminary data.</text>
</comment>
<keyword evidence="4 7" id="KW-0328">Glycosyltransferase</keyword>
<keyword evidence="10" id="KW-1185">Reference proteome</keyword>
<reference evidence="9 10" key="1">
    <citation type="submission" date="2024-07" db="EMBL/GenBank/DDBJ databases">
        <title>Description of Labrys sedimenti sp. nov., isolated from a diclofenac-degrading enrichment culture.</title>
        <authorList>
            <person name="Tancsics A."/>
            <person name="Csepanyi A."/>
        </authorList>
    </citation>
    <scope>NUCLEOTIDE SEQUENCE [LARGE SCALE GENOMIC DNA]</scope>
    <source>
        <strain evidence="9 10">LMG 23578</strain>
    </source>
</reference>
<evidence type="ECO:0000256" key="1">
    <source>
        <dbReference type="ARBA" id="ARBA00006915"/>
    </source>
</evidence>
<comment type="catalytic activity">
    <reaction evidence="6 7">
        <text>thymidine + phosphate = 2-deoxy-alpha-D-ribose 1-phosphate + thymine</text>
        <dbReference type="Rhea" id="RHEA:16037"/>
        <dbReference type="ChEBI" id="CHEBI:17748"/>
        <dbReference type="ChEBI" id="CHEBI:17821"/>
        <dbReference type="ChEBI" id="CHEBI:43474"/>
        <dbReference type="ChEBI" id="CHEBI:57259"/>
        <dbReference type="EC" id="2.4.2.4"/>
    </reaction>
</comment>
<dbReference type="NCBIfam" id="NF004490">
    <property type="entry name" value="PRK05820.1"/>
    <property type="match status" value="1"/>
</dbReference>
<dbReference type="PROSITE" id="PS00647">
    <property type="entry name" value="THYMID_PHOSPHORYLASE"/>
    <property type="match status" value="1"/>
</dbReference>
<dbReference type="SUPFAM" id="SSF54680">
    <property type="entry name" value="Pyrimidine nucleoside phosphorylase C-terminal domain"/>
    <property type="match status" value="1"/>
</dbReference>
<evidence type="ECO:0000256" key="3">
    <source>
        <dbReference type="ARBA" id="ARBA00011892"/>
    </source>
</evidence>
<keyword evidence="5 7" id="KW-0808">Transferase</keyword>
<proteinExistence type="inferred from homology"/>
<dbReference type="InterPro" id="IPR013465">
    <property type="entry name" value="Thymidine_Pase"/>
</dbReference>
<dbReference type="InterPro" id="IPR013102">
    <property type="entry name" value="PYNP_C"/>
</dbReference>
<dbReference type="PANTHER" id="PTHR10515:SF0">
    <property type="entry name" value="THYMIDINE PHOSPHORYLASE"/>
    <property type="match status" value="1"/>
</dbReference>
<evidence type="ECO:0000259" key="8">
    <source>
        <dbReference type="SMART" id="SM00941"/>
    </source>
</evidence>
<dbReference type="InterPro" id="IPR035902">
    <property type="entry name" value="Nuc_phospho_transferase"/>
</dbReference>
<name>A0ABV3PQP6_9HYPH</name>
<evidence type="ECO:0000256" key="2">
    <source>
        <dbReference type="ARBA" id="ARBA00011738"/>
    </source>
</evidence>
<dbReference type="SMART" id="SM00941">
    <property type="entry name" value="PYNP_C"/>
    <property type="match status" value="1"/>
</dbReference>
<dbReference type="PANTHER" id="PTHR10515">
    <property type="entry name" value="THYMIDINE PHOSPHORYLASE"/>
    <property type="match status" value="1"/>
</dbReference>
<dbReference type="EMBL" id="JBFNQD010000007">
    <property type="protein sequence ID" value="MEW9307975.1"/>
    <property type="molecule type" value="Genomic_DNA"/>
</dbReference>
<dbReference type="SUPFAM" id="SSF52418">
    <property type="entry name" value="Nucleoside phosphorylase/phosphoribosyltransferase catalytic domain"/>
    <property type="match status" value="1"/>
</dbReference>
<dbReference type="PIRSF" id="PIRSF000478">
    <property type="entry name" value="TP_PyNP"/>
    <property type="match status" value="1"/>
</dbReference>
<dbReference type="InterPro" id="IPR036566">
    <property type="entry name" value="PYNP-like_C_sf"/>
</dbReference>
<dbReference type="GO" id="GO:0009032">
    <property type="term" value="F:thymidine phosphorylase activity"/>
    <property type="evidence" value="ECO:0007669"/>
    <property type="project" value="UniProtKB-EC"/>
</dbReference>
<dbReference type="HAMAP" id="MF_01628">
    <property type="entry name" value="Thymid_phosp"/>
    <property type="match status" value="1"/>
</dbReference>
<evidence type="ECO:0000313" key="10">
    <source>
        <dbReference type="Proteomes" id="UP001555786"/>
    </source>
</evidence>
<dbReference type="InterPro" id="IPR017872">
    <property type="entry name" value="Pyrmidine_PPase_CS"/>
</dbReference>
<dbReference type="InterPro" id="IPR018090">
    <property type="entry name" value="Pyrmidine_PPas_bac/euk"/>
</dbReference>
<comment type="subunit">
    <text evidence="2 7">Homodimer.</text>
</comment>
<dbReference type="Pfam" id="PF02885">
    <property type="entry name" value="Glycos_trans_3N"/>
    <property type="match status" value="1"/>
</dbReference>
<sequence>MTLLPQEIIRKKRDGAALSAADIESFVQGLVAGSVTHAQVAAFAMAVFFRGMAMEERIALTRAMTQSGTVLDWRGLDLPGPVVDKHSTGGVGDNVSLMLGPLVAACGGFVPMISGRGLGHTGGTLDKLDSVPGYATQPDLDLFRRAVREAGTAIIGQTADLAPADKTVYSIRDVTATVESIPLITASILSKKLAAGLQALVMDVKTGSGAFMPTLEGSRELAESIATVATGAGLPTTALITAMDQPLASAAGNALEVRNAVDFLTGGQRDLRLLEVTVDLCAEMLVLGGLARDTAEGQARIEQALASGRAAEHFARMIAVLGGPADFVERPEDYLPVAPVIKPVFAEQTGRVGGIDTRAVGLAVVALGGGRTRPQDAIDHAVGLTGLAELGTEVGPDSPLGFVHARSDAAAEAAAASLRTAYRIGEGEAALPPVLERIGGK</sequence>
<dbReference type="RefSeq" id="WP_367625230.1">
    <property type="nucleotide sequence ID" value="NZ_JBFNQD010000007.1"/>
</dbReference>
<dbReference type="SUPFAM" id="SSF47648">
    <property type="entry name" value="Nucleoside phosphorylase/phosphoribosyltransferase N-terminal domain"/>
    <property type="match status" value="1"/>
</dbReference>
<dbReference type="Proteomes" id="UP001555786">
    <property type="component" value="Unassembled WGS sequence"/>
</dbReference>
<protein>
    <recommendedName>
        <fullName evidence="3 7">Thymidine phosphorylase</fullName>
        <ecNumber evidence="3 7">2.4.2.4</ecNumber>
    </recommendedName>
    <alternativeName>
        <fullName evidence="7">TdRPase</fullName>
    </alternativeName>
</protein>
<gene>
    <name evidence="7 9" type="primary">deoA</name>
    <name evidence="9" type="ORF">ABXS05_20645</name>
</gene>
<dbReference type="InterPro" id="IPR036320">
    <property type="entry name" value="Glycosyl_Trfase_fam3_N_dom_sf"/>
</dbReference>
<dbReference type="Pfam" id="PF00591">
    <property type="entry name" value="Glycos_transf_3"/>
    <property type="match status" value="1"/>
</dbReference>
<dbReference type="NCBIfam" id="TIGR02643">
    <property type="entry name" value="T_phosphoryl"/>
    <property type="match status" value="1"/>
</dbReference>
<organism evidence="9 10">
    <name type="scientific">Labrys neptuniae</name>
    <dbReference type="NCBI Taxonomy" id="376174"/>
    <lineage>
        <taxon>Bacteria</taxon>
        <taxon>Pseudomonadati</taxon>
        <taxon>Pseudomonadota</taxon>
        <taxon>Alphaproteobacteria</taxon>
        <taxon>Hyphomicrobiales</taxon>
        <taxon>Xanthobacteraceae</taxon>
        <taxon>Labrys</taxon>
    </lineage>
</organism>
<dbReference type="Gene3D" id="1.20.970.10">
    <property type="entry name" value="Transferase, Pyrimidine Nucleoside Phosphorylase, Chain C"/>
    <property type="match status" value="1"/>
</dbReference>